<feature type="domain" description="F-box" evidence="2">
    <location>
        <begin position="1"/>
        <end position="51"/>
    </location>
</feature>
<feature type="region of interest" description="Disordered" evidence="1">
    <location>
        <begin position="107"/>
        <end position="140"/>
    </location>
</feature>
<dbReference type="OMA" id="CFETERN"/>
<protein>
    <recommendedName>
        <fullName evidence="2">F-box domain-containing protein</fullName>
    </recommendedName>
</protein>
<reference evidence="3 4" key="1">
    <citation type="journal article" date="2013" name="PLoS Genet.">
        <title>Genomic mechanisms accounting for the adaptation to parasitism in nematode-trapping fungi.</title>
        <authorList>
            <person name="Meerupati T."/>
            <person name="Andersson K.M."/>
            <person name="Friman E."/>
            <person name="Kumar D."/>
            <person name="Tunlid A."/>
            <person name="Ahren D."/>
        </authorList>
    </citation>
    <scope>NUCLEOTIDE SEQUENCE [LARGE SCALE GENOMIC DNA]</scope>
    <source>
        <strain evidence="3 4">CBS 200.50</strain>
    </source>
</reference>
<keyword evidence="4" id="KW-1185">Reference proteome</keyword>
<dbReference type="Proteomes" id="UP000015100">
    <property type="component" value="Unassembled WGS sequence"/>
</dbReference>
<evidence type="ECO:0000259" key="2">
    <source>
        <dbReference type="PROSITE" id="PS50181"/>
    </source>
</evidence>
<reference evidence="4" key="2">
    <citation type="submission" date="2013-04" db="EMBL/GenBank/DDBJ databases">
        <title>Genomic mechanisms accounting for the adaptation to parasitism in nematode-trapping fungi.</title>
        <authorList>
            <person name="Ahren D.G."/>
        </authorList>
    </citation>
    <scope>NUCLEOTIDE SEQUENCE [LARGE SCALE GENOMIC DNA]</scope>
    <source>
        <strain evidence="4">CBS 200.50</strain>
    </source>
</reference>
<dbReference type="InterPro" id="IPR036047">
    <property type="entry name" value="F-box-like_dom_sf"/>
</dbReference>
<sequence>MDIFRLPNELHEHILHHLPWHDHFLAASVCPLWATILQREPFRRKRHYDELRDAWYYNSYETVHPLVFNREAPKHVDDDGKEPNLSLHALLDRSALEVRVKRGRAPKVIMKIPNPGQSERRQRSRSGSSKSGDEHLPSIPPDFEGVEQEFEICKYNISQSPLLQSDTVIFDITKENDYLVFDDRFAPPPVTLGTYKNSRVHLRVPLEYPIRLGGEKPQSVMGLVNDITSYMNMCFEAKDNLDWIRATFIGFGKVHHTDELHFEFRYGSY</sequence>
<evidence type="ECO:0000313" key="3">
    <source>
        <dbReference type="EMBL" id="EPS39263.1"/>
    </source>
</evidence>
<organism evidence="3 4">
    <name type="scientific">Dactylellina haptotyla (strain CBS 200.50)</name>
    <name type="common">Nematode-trapping fungus</name>
    <name type="synonym">Monacrosporium haptotylum</name>
    <dbReference type="NCBI Taxonomy" id="1284197"/>
    <lineage>
        <taxon>Eukaryota</taxon>
        <taxon>Fungi</taxon>
        <taxon>Dikarya</taxon>
        <taxon>Ascomycota</taxon>
        <taxon>Pezizomycotina</taxon>
        <taxon>Orbiliomycetes</taxon>
        <taxon>Orbiliales</taxon>
        <taxon>Orbiliaceae</taxon>
        <taxon>Dactylellina</taxon>
    </lineage>
</organism>
<gene>
    <name evidence="3" type="ORF">H072_6955</name>
</gene>
<name>S8BIW1_DACHA</name>
<dbReference type="PROSITE" id="PS50181">
    <property type="entry name" value="FBOX"/>
    <property type="match status" value="1"/>
</dbReference>
<proteinExistence type="predicted"/>
<dbReference type="HOGENOM" id="CLU_1004615_0_0_1"/>
<dbReference type="SMART" id="SM00256">
    <property type="entry name" value="FBOX"/>
    <property type="match status" value="1"/>
</dbReference>
<dbReference type="EMBL" id="AQGS01000480">
    <property type="protein sequence ID" value="EPS39263.1"/>
    <property type="molecule type" value="Genomic_DNA"/>
</dbReference>
<comment type="caution">
    <text evidence="3">The sequence shown here is derived from an EMBL/GenBank/DDBJ whole genome shotgun (WGS) entry which is preliminary data.</text>
</comment>
<dbReference type="SUPFAM" id="SSF81383">
    <property type="entry name" value="F-box domain"/>
    <property type="match status" value="1"/>
</dbReference>
<evidence type="ECO:0000313" key="4">
    <source>
        <dbReference type="Proteomes" id="UP000015100"/>
    </source>
</evidence>
<dbReference type="InterPro" id="IPR001810">
    <property type="entry name" value="F-box_dom"/>
</dbReference>
<dbReference type="Pfam" id="PF00646">
    <property type="entry name" value="F-box"/>
    <property type="match status" value="1"/>
</dbReference>
<dbReference type="AlphaFoldDB" id="S8BIW1"/>
<dbReference type="OrthoDB" id="5393049at2759"/>
<evidence type="ECO:0000256" key="1">
    <source>
        <dbReference type="SAM" id="MobiDB-lite"/>
    </source>
</evidence>
<accession>S8BIW1</accession>